<dbReference type="PROSITE" id="PS50157">
    <property type="entry name" value="ZINC_FINGER_C2H2_2"/>
    <property type="match status" value="7"/>
</dbReference>
<feature type="domain" description="C2H2-type" evidence="9">
    <location>
        <begin position="338"/>
        <end position="365"/>
    </location>
</feature>
<feature type="domain" description="C2H2-type" evidence="9">
    <location>
        <begin position="393"/>
        <end position="420"/>
    </location>
</feature>
<evidence type="ECO:0000313" key="10">
    <source>
        <dbReference type="EMBL" id="PAA63675.1"/>
    </source>
</evidence>
<dbReference type="GO" id="GO:0005634">
    <property type="term" value="C:nucleus"/>
    <property type="evidence" value="ECO:0007669"/>
    <property type="project" value="UniProtKB-SubCell"/>
</dbReference>
<evidence type="ECO:0000256" key="2">
    <source>
        <dbReference type="ARBA" id="ARBA00022723"/>
    </source>
</evidence>
<gene>
    <name evidence="10" type="ORF">BOX15_Mlig016099g1</name>
</gene>
<sequence>LKAVSMPDNGYENGSLESSSIVMLTRQRRSNRIASQPQQHQHLQEEELTQAAQPDATKNEPQHQKQRRRKQGRPSSSAAQAPAAESDTIITNQPDSQLSASNLLICFDCRFATLQLSAYMDHVMQRHGLAPTEVKLHRCLDCGFLSSEAAVLTEHVTVMGHGAAATASDNPEPACPDDNLAISTGTAVGHVTPKSRGPHSCTSCGKHFRLRYSLMRHRLAVHQSESAAATPAADTEATSSASKLACRICCKLFKSQRSYQVHKLAFHASNTDDATTAGKVAIADQSLINLDCPTNPGDDCVIVSDPEPFKCRYCDLKFAKKTAFARHVAVDHPAERPYQCGQCGRGFKFPHSLAMHARFHKGELTCEQCGRLFHSDREFHEHVASVHEGSLTFLCESCGRTFPTQYRLNRHARSHNRDRQLDCPQCGRLFHRADKLKLHLECVHSDRRPHLCHLCGRAYNRRDKLALHIKQHQRKEEQQQQKQQQQQEQQQKQSKPCKVGRRPRKKATVATEGPRTEEPTPTPTPPTQPHVPPPPSSLPTTHCPNSPLGDALISIANGCLHDDVISDGFLLQQQQQQQQQHQQQIIFLESFDQPEQQHLALYSPLSGAFFAANDGNLMQ</sequence>
<keyword evidence="3" id="KW-0677">Repeat</keyword>
<dbReference type="PROSITE" id="PS00028">
    <property type="entry name" value="ZINC_FINGER_C2H2_1"/>
    <property type="match status" value="8"/>
</dbReference>
<keyword evidence="6" id="KW-0539">Nucleus</keyword>
<evidence type="ECO:0000256" key="1">
    <source>
        <dbReference type="ARBA" id="ARBA00004123"/>
    </source>
</evidence>
<dbReference type="GO" id="GO:0008270">
    <property type="term" value="F:zinc ion binding"/>
    <property type="evidence" value="ECO:0007669"/>
    <property type="project" value="UniProtKB-KW"/>
</dbReference>
<dbReference type="OrthoDB" id="6061248at2759"/>
<dbReference type="SUPFAM" id="SSF57667">
    <property type="entry name" value="beta-beta-alpha zinc fingers"/>
    <property type="match status" value="4"/>
</dbReference>
<dbReference type="AlphaFoldDB" id="A0A267EQ51"/>
<feature type="domain" description="C2H2-type" evidence="9">
    <location>
        <begin position="421"/>
        <end position="449"/>
    </location>
</feature>
<name>A0A267EQ51_9PLAT</name>
<dbReference type="PANTHER" id="PTHR24394">
    <property type="entry name" value="ZINC FINGER PROTEIN"/>
    <property type="match status" value="1"/>
</dbReference>
<feature type="compositionally biased region" description="Pro residues" evidence="8">
    <location>
        <begin position="520"/>
        <end position="537"/>
    </location>
</feature>
<feature type="region of interest" description="Disordered" evidence="8">
    <location>
        <begin position="470"/>
        <end position="545"/>
    </location>
</feature>
<evidence type="ECO:0000256" key="3">
    <source>
        <dbReference type="ARBA" id="ARBA00022737"/>
    </source>
</evidence>
<dbReference type="Pfam" id="PF13894">
    <property type="entry name" value="zf-C2H2_4"/>
    <property type="match status" value="1"/>
</dbReference>
<accession>A0A267EQ51</accession>
<protein>
    <recommendedName>
        <fullName evidence="9">C2H2-type domain-containing protein</fullName>
    </recommendedName>
</protein>
<evidence type="ECO:0000313" key="11">
    <source>
        <dbReference type="Proteomes" id="UP000215902"/>
    </source>
</evidence>
<feature type="domain" description="C2H2-type" evidence="9">
    <location>
        <begin position="199"/>
        <end position="227"/>
    </location>
</feature>
<dbReference type="EMBL" id="NIVC01001824">
    <property type="protein sequence ID" value="PAA63675.1"/>
    <property type="molecule type" value="Genomic_DNA"/>
</dbReference>
<reference evidence="10 11" key="1">
    <citation type="submission" date="2017-06" db="EMBL/GenBank/DDBJ databases">
        <title>A platform for efficient transgenesis in Macrostomum lignano, a flatworm model organism for stem cell research.</title>
        <authorList>
            <person name="Berezikov E."/>
        </authorList>
    </citation>
    <scope>NUCLEOTIDE SEQUENCE [LARGE SCALE GENOMIC DNA]</scope>
    <source>
        <strain evidence="10">DV1</strain>
        <tissue evidence="10">Whole organism</tissue>
    </source>
</reference>
<feature type="domain" description="C2H2-type" evidence="9">
    <location>
        <begin position="309"/>
        <end position="337"/>
    </location>
</feature>
<proteinExistence type="predicted"/>
<keyword evidence="11" id="KW-1185">Reference proteome</keyword>
<keyword evidence="4 7" id="KW-0863">Zinc-finger</keyword>
<dbReference type="InterPro" id="IPR036236">
    <property type="entry name" value="Znf_C2H2_sf"/>
</dbReference>
<evidence type="ECO:0000256" key="8">
    <source>
        <dbReference type="SAM" id="MobiDB-lite"/>
    </source>
</evidence>
<feature type="compositionally biased region" description="Basic residues" evidence="8">
    <location>
        <begin position="498"/>
        <end position="507"/>
    </location>
</feature>
<keyword evidence="2" id="KW-0479">Metal-binding</keyword>
<dbReference type="Gene3D" id="3.30.160.60">
    <property type="entry name" value="Classic Zinc Finger"/>
    <property type="match status" value="5"/>
</dbReference>
<feature type="compositionally biased region" description="Low complexity" evidence="8">
    <location>
        <begin position="73"/>
        <end position="86"/>
    </location>
</feature>
<feature type="compositionally biased region" description="Low complexity" evidence="8">
    <location>
        <begin position="480"/>
        <end position="493"/>
    </location>
</feature>
<dbReference type="InterPro" id="IPR013087">
    <property type="entry name" value="Znf_C2H2_type"/>
</dbReference>
<evidence type="ECO:0000259" key="9">
    <source>
        <dbReference type="PROSITE" id="PS50157"/>
    </source>
</evidence>
<feature type="non-terminal residue" evidence="10">
    <location>
        <position position="1"/>
    </location>
</feature>
<organism evidence="10 11">
    <name type="scientific">Macrostomum lignano</name>
    <dbReference type="NCBI Taxonomy" id="282301"/>
    <lineage>
        <taxon>Eukaryota</taxon>
        <taxon>Metazoa</taxon>
        <taxon>Spiralia</taxon>
        <taxon>Lophotrochozoa</taxon>
        <taxon>Platyhelminthes</taxon>
        <taxon>Rhabditophora</taxon>
        <taxon>Macrostomorpha</taxon>
        <taxon>Macrostomida</taxon>
        <taxon>Macrostomidae</taxon>
        <taxon>Macrostomum</taxon>
    </lineage>
</organism>
<dbReference type="Pfam" id="PF00096">
    <property type="entry name" value="zf-C2H2"/>
    <property type="match status" value="1"/>
</dbReference>
<dbReference type="PANTHER" id="PTHR24394:SF29">
    <property type="entry name" value="MYONEURIN"/>
    <property type="match status" value="1"/>
</dbReference>
<dbReference type="SMART" id="SM00355">
    <property type="entry name" value="ZnF_C2H2"/>
    <property type="match status" value="10"/>
</dbReference>
<feature type="region of interest" description="Disordered" evidence="8">
    <location>
        <begin position="1"/>
        <end position="90"/>
    </location>
</feature>
<evidence type="ECO:0000256" key="4">
    <source>
        <dbReference type="ARBA" id="ARBA00022771"/>
    </source>
</evidence>
<dbReference type="GO" id="GO:0000981">
    <property type="term" value="F:DNA-binding transcription factor activity, RNA polymerase II-specific"/>
    <property type="evidence" value="ECO:0007669"/>
    <property type="project" value="TreeGrafter"/>
</dbReference>
<feature type="domain" description="C2H2-type" evidence="9">
    <location>
        <begin position="450"/>
        <end position="477"/>
    </location>
</feature>
<evidence type="ECO:0000256" key="5">
    <source>
        <dbReference type="ARBA" id="ARBA00022833"/>
    </source>
</evidence>
<dbReference type="STRING" id="282301.A0A267EQ51"/>
<evidence type="ECO:0000256" key="6">
    <source>
        <dbReference type="ARBA" id="ARBA00023242"/>
    </source>
</evidence>
<keyword evidence="5" id="KW-0862">Zinc</keyword>
<comment type="subcellular location">
    <subcellularLocation>
        <location evidence="1">Nucleus</location>
    </subcellularLocation>
</comment>
<evidence type="ECO:0000256" key="7">
    <source>
        <dbReference type="PROSITE-ProRule" id="PRU00042"/>
    </source>
</evidence>
<dbReference type="Proteomes" id="UP000215902">
    <property type="component" value="Unassembled WGS sequence"/>
</dbReference>
<feature type="domain" description="C2H2-type" evidence="9">
    <location>
        <begin position="364"/>
        <end position="392"/>
    </location>
</feature>
<comment type="caution">
    <text evidence="10">The sequence shown here is derived from an EMBL/GenBank/DDBJ whole genome shotgun (WGS) entry which is preliminary data.</text>
</comment>